<dbReference type="PANTHER" id="PTHR45848">
    <property type="entry name" value="DUAL SPECIFICITY PROTEIN PHOSPHATASE 12 FAMILY MEMBER"/>
    <property type="match status" value="1"/>
</dbReference>
<protein>
    <recommendedName>
        <fullName evidence="2">protein-tyrosine-phosphatase</fullName>
        <ecNumber evidence="2">3.1.3.48</ecNumber>
    </recommendedName>
</protein>
<dbReference type="OMA" id="LYWNNFA"/>
<dbReference type="AlphaFoldDB" id="A0A078AHC5"/>
<dbReference type="GO" id="GO:0008138">
    <property type="term" value="F:protein tyrosine/serine/threonine phosphatase activity"/>
    <property type="evidence" value="ECO:0007669"/>
    <property type="project" value="InterPro"/>
</dbReference>
<dbReference type="InParanoid" id="A0A078AHC5"/>
<proteinExistence type="inferred from homology"/>
<dbReference type="InterPro" id="IPR029021">
    <property type="entry name" value="Prot-tyrosine_phosphatase-like"/>
</dbReference>
<gene>
    <name evidence="6" type="primary">Contig1388.g1522</name>
    <name evidence="6" type="ORF">STYLEM_10713</name>
</gene>
<dbReference type="InterPro" id="IPR016278">
    <property type="entry name" value="DUSP12"/>
</dbReference>
<dbReference type="Proteomes" id="UP000039865">
    <property type="component" value="Unassembled WGS sequence"/>
</dbReference>
<dbReference type="InterPro" id="IPR020422">
    <property type="entry name" value="TYR_PHOSPHATASE_DUAL_dom"/>
</dbReference>
<dbReference type="SMART" id="SM00195">
    <property type="entry name" value="DSPc"/>
    <property type="match status" value="1"/>
</dbReference>
<dbReference type="EC" id="3.1.3.48" evidence="2"/>
<dbReference type="OrthoDB" id="295580at2759"/>
<reference evidence="6 7" key="1">
    <citation type="submission" date="2014-06" db="EMBL/GenBank/DDBJ databases">
        <authorList>
            <person name="Swart Estienne"/>
        </authorList>
    </citation>
    <scope>NUCLEOTIDE SEQUENCE [LARGE SCALE GENOMIC DNA]</scope>
    <source>
        <strain evidence="6 7">130c</strain>
    </source>
</reference>
<evidence type="ECO:0000259" key="5">
    <source>
        <dbReference type="SMART" id="SM00195"/>
    </source>
</evidence>
<evidence type="ECO:0000256" key="4">
    <source>
        <dbReference type="ARBA" id="ARBA00022912"/>
    </source>
</evidence>
<accession>A0A078AHC5</accession>
<dbReference type="PANTHER" id="PTHR45848:SF4">
    <property type="entry name" value="DUAL SPECIFICITY PROTEIN PHOSPHATASE 12"/>
    <property type="match status" value="1"/>
</dbReference>
<dbReference type="PIRSF" id="PIRSF000941">
    <property type="entry name" value="DUSP12"/>
    <property type="match status" value="1"/>
</dbReference>
<keyword evidence="4" id="KW-0904">Protein phosphatase</keyword>
<dbReference type="Gene3D" id="3.90.190.10">
    <property type="entry name" value="Protein tyrosine phosphatase superfamily"/>
    <property type="match status" value="1"/>
</dbReference>
<sequence length="309" mass="35855">MSLILPRLYLGDIEIAESLDTLKDMKVTHILCTTCTIDDKYPDVFYPQILQLFFMQDFKYMVLKLQDRFHENLLLHFDSALDFIKEALQNNGTILSLSAYLIREHGHDFQSAYDFVLSKRPCVQPNPGFMNQLKYYEKDLKELREKSLSQQEEVKQQVPDSILDLLSKPQAPLQIPTDQLPQHIKTTQIQEELKQESEPESKQYSCKKCRKVLFTQDNVEEHISKVKNHNVRRGERIAAVDECSSIFIQQLEWIALDEESQTGKISCPKCNDKLGSYSVYGSQCSCGKWNAPAYQIHKSKVDELTKFTF</sequence>
<dbReference type="SUPFAM" id="SSF52799">
    <property type="entry name" value="(Phosphotyrosine protein) phosphatases II"/>
    <property type="match status" value="1"/>
</dbReference>
<evidence type="ECO:0000256" key="1">
    <source>
        <dbReference type="ARBA" id="ARBA00008601"/>
    </source>
</evidence>
<evidence type="ECO:0000256" key="3">
    <source>
        <dbReference type="ARBA" id="ARBA00022801"/>
    </source>
</evidence>
<keyword evidence="7" id="KW-1185">Reference proteome</keyword>
<organism evidence="6 7">
    <name type="scientific">Stylonychia lemnae</name>
    <name type="common">Ciliate</name>
    <dbReference type="NCBI Taxonomy" id="5949"/>
    <lineage>
        <taxon>Eukaryota</taxon>
        <taxon>Sar</taxon>
        <taxon>Alveolata</taxon>
        <taxon>Ciliophora</taxon>
        <taxon>Intramacronucleata</taxon>
        <taxon>Spirotrichea</taxon>
        <taxon>Stichotrichia</taxon>
        <taxon>Sporadotrichida</taxon>
        <taxon>Oxytrichidae</taxon>
        <taxon>Stylonychinae</taxon>
        <taxon>Stylonychia</taxon>
    </lineage>
</organism>
<dbReference type="GO" id="GO:0004725">
    <property type="term" value="F:protein tyrosine phosphatase activity"/>
    <property type="evidence" value="ECO:0007669"/>
    <property type="project" value="UniProtKB-EC"/>
</dbReference>
<name>A0A078AHC5_STYLE</name>
<evidence type="ECO:0000256" key="2">
    <source>
        <dbReference type="ARBA" id="ARBA00013064"/>
    </source>
</evidence>
<comment type="similarity">
    <text evidence="1">Belongs to the protein-tyrosine phosphatase family. Non-receptor class dual specificity subfamily.</text>
</comment>
<evidence type="ECO:0000313" key="6">
    <source>
        <dbReference type="EMBL" id="CDW81690.1"/>
    </source>
</evidence>
<feature type="domain" description="Tyrosine-protein phosphatase" evidence="5">
    <location>
        <begin position="1"/>
        <end position="139"/>
    </location>
</feature>
<dbReference type="CDD" id="cd14498">
    <property type="entry name" value="DSP"/>
    <property type="match status" value="1"/>
</dbReference>
<keyword evidence="3" id="KW-0378">Hydrolase</keyword>
<dbReference type="EMBL" id="CCKQ01010184">
    <property type="protein sequence ID" value="CDW81690.1"/>
    <property type="molecule type" value="Genomic_DNA"/>
</dbReference>
<evidence type="ECO:0000313" key="7">
    <source>
        <dbReference type="Proteomes" id="UP000039865"/>
    </source>
</evidence>